<dbReference type="EMBL" id="KV010206">
    <property type="protein sequence ID" value="KZV28008.1"/>
    <property type="molecule type" value="Genomic_DNA"/>
</dbReference>
<evidence type="ECO:0000256" key="1">
    <source>
        <dbReference type="ARBA" id="ARBA00022723"/>
    </source>
</evidence>
<protein>
    <submittedName>
        <fullName evidence="4">Haloacid dehalogenase-like hydrolase domain-containing protein Sgpp</fullName>
    </submittedName>
</protein>
<dbReference type="PANTHER" id="PTHR46193:SF18">
    <property type="entry name" value="HEXITOL PHOSPHATASE B"/>
    <property type="match status" value="1"/>
</dbReference>
<sequence>MKDSVSGIKAGLAAGIPVVGLATRNPKKLLSDAGASVVIKDFADSKLWTFLEDREKKTEAVEITT</sequence>
<keyword evidence="4" id="KW-0378">Hydrolase</keyword>
<dbReference type="Gene3D" id="3.40.50.1000">
    <property type="entry name" value="HAD superfamily/HAD-like"/>
    <property type="match status" value="1"/>
</dbReference>
<gene>
    <name evidence="4" type="ORF">F511_35236</name>
</gene>
<dbReference type="OrthoDB" id="40579at2759"/>
<keyword evidence="2" id="KW-0460">Magnesium</keyword>
<dbReference type="GO" id="GO:0046872">
    <property type="term" value="F:metal ion binding"/>
    <property type="evidence" value="ECO:0007669"/>
    <property type="project" value="UniProtKB-KW"/>
</dbReference>
<evidence type="ECO:0000313" key="4">
    <source>
        <dbReference type="EMBL" id="KZV28008.1"/>
    </source>
</evidence>
<proteinExistence type="predicted"/>
<name>A0A2Z7B3F7_9LAMI</name>
<dbReference type="SUPFAM" id="SSF56784">
    <property type="entry name" value="HAD-like"/>
    <property type="match status" value="1"/>
</dbReference>
<dbReference type="GO" id="GO:0016787">
    <property type="term" value="F:hydrolase activity"/>
    <property type="evidence" value="ECO:0007669"/>
    <property type="project" value="UniProtKB-KW"/>
</dbReference>
<dbReference type="InterPro" id="IPR051600">
    <property type="entry name" value="Beta-PGM-like"/>
</dbReference>
<dbReference type="AlphaFoldDB" id="A0A2Z7B3F7"/>
<evidence type="ECO:0000256" key="2">
    <source>
        <dbReference type="ARBA" id="ARBA00022842"/>
    </source>
</evidence>
<dbReference type="InterPro" id="IPR036412">
    <property type="entry name" value="HAD-like_sf"/>
</dbReference>
<organism evidence="4 5">
    <name type="scientific">Dorcoceras hygrometricum</name>
    <dbReference type="NCBI Taxonomy" id="472368"/>
    <lineage>
        <taxon>Eukaryota</taxon>
        <taxon>Viridiplantae</taxon>
        <taxon>Streptophyta</taxon>
        <taxon>Embryophyta</taxon>
        <taxon>Tracheophyta</taxon>
        <taxon>Spermatophyta</taxon>
        <taxon>Magnoliopsida</taxon>
        <taxon>eudicotyledons</taxon>
        <taxon>Gunneridae</taxon>
        <taxon>Pentapetalae</taxon>
        <taxon>asterids</taxon>
        <taxon>lamiids</taxon>
        <taxon>Lamiales</taxon>
        <taxon>Gesneriaceae</taxon>
        <taxon>Didymocarpoideae</taxon>
        <taxon>Trichosporeae</taxon>
        <taxon>Loxocarpinae</taxon>
        <taxon>Dorcoceras</taxon>
    </lineage>
</organism>
<keyword evidence="3" id="KW-0119">Carbohydrate metabolism</keyword>
<dbReference type="Proteomes" id="UP000250235">
    <property type="component" value="Unassembled WGS sequence"/>
</dbReference>
<keyword evidence="5" id="KW-1185">Reference proteome</keyword>
<dbReference type="PANTHER" id="PTHR46193">
    <property type="entry name" value="6-PHOSPHOGLUCONATE PHOSPHATASE"/>
    <property type="match status" value="1"/>
</dbReference>
<evidence type="ECO:0000256" key="3">
    <source>
        <dbReference type="ARBA" id="ARBA00023277"/>
    </source>
</evidence>
<evidence type="ECO:0000313" key="5">
    <source>
        <dbReference type="Proteomes" id="UP000250235"/>
    </source>
</evidence>
<reference evidence="4 5" key="1">
    <citation type="journal article" date="2015" name="Proc. Natl. Acad. Sci. U.S.A.">
        <title>The resurrection genome of Boea hygrometrica: A blueprint for survival of dehydration.</title>
        <authorList>
            <person name="Xiao L."/>
            <person name="Yang G."/>
            <person name="Zhang L."/>
            <person name="Yang X."/>
            <person name="Zhao S."/>
            <person name="Ji Z."/>
            <person name="Zhou Q."/>
            <person name="Hu M."/>
            <person name="Wang Y."/>
            <person name="Chen M."/>
            <person name="Xu Y."/>
            <person name="Jin H."/>
            <person name="Xiao X."/>
            <person name="Hu G."/>
            <person name="Bao F."/>
            <person name="Hu Y."/>
            <person name="Wan P."/>
            <person name="Li L."/>
            <person name="Deng X."/>
            <person name="Kuang T."/>
            <person name="Xiang C."/>
            <person name="Zhu J.K."/>
            <person name="Oliver M.J."/>
            <person name="He Y."/>
        </authorList>
    </citation>
    <scope>NUCLEOTIDE SEQUENCE [LARGE SCALE GENOMIC DNA]</scope>
    <source>
        <strain evidence="5">cv. XS01</strain>
    </source>
</reference>
<keyword evidence="1" id="KW-0479">Metal-binding</keyword>
<accession>A0A2Z7B3F7</accession>
<dbReference type="InterPro" id="IPR023214">
    <property type="entry name" value="HAD_sf"/>
</dbReference>